<evidence type="ECO:0000256" key="7">
    <source>
        <dbReference type="SAM" id="Phobius"/>
    </source>
</evidence>
<keyword evidence="3" id="KW-1003">Cell membrane</keyword>
<gene>
    <name evidence="8" type="primary">gltP</name>
    <name evidence="8" type="ORF">NCTC10295_01120</name>
</gene>
<dbReference type="InterPro" id="IPR001991">
    <property type="entry name" value="Na-dicarboxylate_symporter"/>
</dbReference>
<dbReference type="PANTHER" id="PTHR42865:SF7">
    <property type="entry name" value="PROTON_GLUTAMATE-ASPARTATE SYMPORTER"/>
    <property type="match status" value="1"/>
</dbReference>
<evidence type="ECO:0000256" key="4">
    <source>
        <dbReference type="ARBA" id="ARBA00022692"/>
    </source>
</evidence>
<dbReference type="GO" id="GO:0005886">
    <property type="term" value="C:plasma membrane"/>
    <property type="evidence" value="ECO:0007669"/>
    <property type="project" value="UniProtKB-SubCell"/>
</dbReference>
<feature type="transmembrane region" description="Helical" evidence="7">
    <location>
        <begin position="143"/>
        <end position="161"/>
    </location>
</feature>
<dbReference type="AlphaFoldDB" id="A0A378UI39"/>
<name>A0A378UI39_BERDE</name>
<keyword evidence="5 7" id="KW-1133">Transmembrane helix</keyword>
<organism evidence="8 9">
    <name type="scientific">Bergeriella denitrificans</name>
    <name type="common">Neisseria denitrificans</name>
    <dbReference type="NCBI Taxonomy" id="494"/>
    <lineage>
        <taxon>Bacteria</taxon>
        <taxon>Pseudomonadati</taxon>
        <taxon>Pseudomonadota</taxon>
        <taxon>Betaproteobacteria</taxon>
        <taxon>Neisseriales</taxon>
        <taxon>Neisseriaceae</taxon>
        <taxon>Bergeriella</taxon>
    </lineage>
</organism>
<dbReference type="PANTHER" id="PTHR42865">
    <property type="entry name" value="PROTON/GLUTAMATE-ASPARTATE SYMPORTER"/>
    <property type="match status" value="1"/>
</dbReference>
<protein>
    <submittedName>
        <fullName evidence="8">Serine/threonine transporter SstT</fullName>
    </submittedName>
</protein>
<feature type="transmembrane region" description="Helical" evidence="7">
    <location>
        <begin position="182"/>
        <end position="206"/>
    </location>
</feature>
<dbReference type="PRINTS" id="PR00173">
    <property type="entry name" value="EDTRNSPORT"/>
</dbReference>
<dbReference type="EMBL" id="UGQS01000002">
    <property type="protein sequence ID" value="STZ76359.1"/>
    <property type="molecule type" value="Genomic_DNA"/>
</dbReference>
<proteinExistence type="predicted"/>
<keyword evidence="9" id="KW-1185">Reference proteome</keyword>
<sequence length="406" mass="43240">MKKLSLSTKVAIGFAAGIVLGLIFQEKVLVIKPVGMIFLTLIKMIVVPLVFFSIASSVTGIDNIQRLKRIGGKTLLYYVSTTVLAGCIGLTVAHLLQPGAGMDISALAVSNQPTENKEIPNIGQTIVSLFPANPFQALVEGNLMQVIVFSLFLGVSMVLLGERAKMLRDLMSTGTEVMYKMTALVMALSPYGVAALIACSIGEYGIQVFGPLAQFILTDYLGLLAVILLVYLAMLKWIAKVPLGVFFKKILPIWAVTASTTSSSGTLPVTTEVVEKKLGVHNELAQFTLPIGATMNMNGAVVYYSAAVIFVSQIYGVDLDVTSQITLILLTTLVSIGSPGIPGGGIVMTVMLLSTMGLPLEIMGLIAGMYRILDMGHTTLNVTGDVVSTLCIARKEKMLDDDILNG</sequence>
<evidence type="ECO:0000256" key="6">
    <source>
        <dbReference type="ARBA" id="ARBA00023136"/>
    </source>
</evidence>
<dbReference type="RefSeq" id="WP_066077995.1">
    <property type="nucleotide sequence ID" value="NZ_CP181246.1"/>
</dbReference>
<evidence type="ECO:0000256" key="3">
    <source>
        <dbReference type="ARBA" id="ARBA00022475"/>
    </source>
</evidence>
<evidence type="ECO:0000256" key="2">
    <source>
        <dbReference type="ARBA" id="ARBA00022448"/>
    </source>
</evidence>
<evidence type="ECO:0000313" key="8">
    <source>
        <dbReference type="EMBL" id="STZ76359.1"/>
    </source>
</evidence>
<dbReference type="Pfam" id="PF00375">
    <property type="entry name" value="SDF"/>
    <property type="match status" value="1"/>
</dbReference>
<dbReference type="SUPFAM" id="SSF118215">
    <property type="entry name" value="Proton glutamate symport protein"/>
    <property type="match status" value="1"/>
</dbReference>
<keyword evidence="6 7" id="KW-0472">Membrane</keyword>
<dbReference type="GO" id="GO:0015293">
    <property type="term" value="F:symporter activity"/>
    <property type="evidence" value="ECO:0007669"/>
    <property type="project" value="UniProtKB-KW"/>
</dbReference>
<keyword evidence="2" id="KW-0813">Transport</keyword>
<evidence type="ECO:0000313" key="9">
    <source>
        <dbReference type="Proteomes" id="UP000254651"/>
    </source>
</evidence>
<evidence type="ECO:0000256" key="5">
    <source>
        <dbReference type="ARBA" id="ARBA00022989"/>
    </source>
</evidence>
<comment type="subcellular location">
    <subcellularLocation>
        <location evidence="1">Cell membrane</location>
        <topology evidence="1">Multi-pass membrane protein</topology>
    </subcellularLocation>
</comment>
<feature type="transmembrane region" description="Helical" evidence="7">
    <location>
        <begin position="212"/>
        <end position="233"/>
    </location>
</feature>
<evidence type="ECO:0000256" key="1">
    <source>
        <dbReference type="ARBA" id="ARBA00004651"/>
    </source>
</evidence>
<keyword evidence="4 7" id="KW-0812">Transmembrane</keyword>
<reference evidence="8 9" key="1">
    <citation type="submission" date="2018-06" db="EMBL/GenBank/DDBJ databases">
        <authorList>
            <consortium name="Pathogen Informatics"/>
            <person name="Doyle S."/>
        </authorList>
    </citation>
    <scope>NUCLEOTIDE SEQUENCE [LARGE SCALE GENOMIC DNA]</scope>
    <source>
        <strain evidence="8 9">NCTC10295</strain>
    </source>
</reference>
<dbReference type="Gene3D" id="1.10.3860.10">
    <property type="entry name" value="Sodium:dicarboxylate symporter"/>
    <property type="match status" value="1"/>
</dbReference>
<accession>A0A378UI39</accession>
<feature type="transmembrane region" description="Helical" evidence="7">
    <location>
        <begin position="297"/>
        <end position="315"/>
    </location>
</feature>
<feature type="transmembrane region" description="Helical" evidence="7">
    <location>
        <begin position="35"/>
        <end position="54"/>
    </location>
</feature>
<dbReference type="Proteomes" id="UP000254651">
    <property type="component" value="Unassembled WGS sequence"/>
</dbReference>
<feature type="transmembrane region" description="Helical" evidence="7">
    <location>
        <begin position="75"/>
        <end position="96"/>
    </location>
</feature>
<dbReference type="InterPro" id="IPR036458">
    <property type="entry name" value="Na:dicarbo_symporter_sf"/>
</dbReference>